<feature type="chain" id="PRO_5045703673" evidence="2">
    <location>
        <begin position="27"/>
        <end position="157"/>
    </location>
</feature>
<evidence type="ECO:0000313" key="3">
    <source>
        <dbReference type="Proteomes" id="UP001652620"/>
    </source>
</evidence>
<feature type="signal peptide" evidence="2">
    <location>
        <begin position="1"/>
        <end position="26"/>
    </location>
</feature>
<keyword evidence="1" id="KW-0472">Membrane</keyword>
<evidence type="ECO:0000313" key="4">
    <source>
        <dbReference type="RefSeq" id="XP_049310819.1"/>
    </source>
</evidence>
<gene>
    <name evidence="4" type="primary">LOC125778226</name>
</gene>
<dbReference type="Proteomes" id="UP001652620">
    <property type="component" value="Chromosome 4"/>
</dbReference>
<keyword evidence="1" id="KW-1133">Transmembrane helix</keyword>
<dbReference type="RefSeq" id="XP_049310819.1">
    <property type="nucleotide sequence ID" value="XM_049454862.1"/>
</dbReference>
<evidence type="ECO:0000256" key="2">
    <source>
        <dbReference type="SAM" id="SignalP"/>
    </source>
</evidence>
<keyword evidence="1" id="KW-0812">Transmembrane</keyword>
<evidence type="ECO:0000256" key="1">
    <source>
        <dbReference type="SAM" id="Phobius"/>
    </source>
</evidence>
<reference evidence="4" key="1">
    <citation type="submission" date="2025-08" db="UniProtKB">
        <authorList>
            <consortium name="RefSeq"/>
        </authorList>
    </citation>
    <scope>IDENTIFICATION</scope>
    <source>
        <tissue evidence="4">Adult</tissue>
    </source>
</reference>
<keyword evidence="2" id="KW-0732">Signal</keyword>
<dbReference type="GeneID" id="125778226"/>
<proteinExistence type="predicted"/>
<feature type="transmembrane region" description="Helical" evidence="1">
    <location>
        <begin position="134"/>
        <end position="156"/>
    </location>
</feature>
<name>A0ABM3JNN4_BACDO</name>
<organism evidence="3 4">
    <name type="scientific">Bactrocera dorsalis</name>
    <name type="common">Oriental fruit fly</name>
    <name type="synonym">Dacus dorsalis</name>
    <dbReference type="NCBI Taxonomy" id="27457"/>
    <lineage>
        <taxon>Eukaryota</taxon>
        <taxon>Metazoa</taxon>
        <taxon>Ecdysozoa</taxon>
        <taxon>Arthropoda</taxon>
        <taxon>Hexapoda</taxon>
        <taxon>Insecta</taxon>
        <taxon>Pterygota</taxon>
        <taxon>Neoptera</taxon>
        <taxon>Endopterygota</taxon>
        <taxon>Diptera</taxon>
        <taxon>Brachycera</taxon>
        <taxon>Muscomorpha</taxon>
        <taxon>Tephritoidea</taxon>
        <taxon>Tephritidae</taxon>
        <taxon>Bactrocera</taxon>
        <taxon>Bactrocera</taxon>
    </lineage>
</organism>
<sequence>MKNGAGNLFTLAFVVCCCLSFGFVSGLMCFSCTSSDDCKLPKKVNCTERLANETLSYLNKYYLNVPSANTTRDMNCLSDRLLTESGVVAHMGCIYSSVYGCGYTVREEFQFTWLPKLPYNTCHRWDDSNPAARAGVSLLTIVSAIIVTVLASAVWCK</sequence>
<protein>
    <submittedName>
        <fullName evidence="4">Uncharacterized protein LOC125778226 isoform X1</fullName>
    </submittedName>
</protein>
<accession>A0ABM3JNN4</accession>
<keyword evidence="3" id="KW-1185">Reference proteome</keyword>